<dbReference type="CDD" id="cd00077">
    <property type="entry name" value="HDc"/>
    <property type="match status" value="1"/>
</dbReference>
<dbReference type="InterPro" id="IPR043760">
    <property type="entry name" value="PycTM_dom"/>
</dbReference>
<comment type="subcellular location">
    <subcellularLocation>
        <location evidence="1">Cell membrane</location>
    </subcellularLocation>
</comment>
<keyword evidence="6" id="KW-0051">Antiviral defense</keyword>
<keyword evidence="3 9" id="KW-0812">Transmembrane</keyword>
<evidence type="ECO:0000313" key="11">
    <source>
        <dbReference type="EMBL" id="QTE24066.1"/>
    </source>
</evidence>
<dbReference type="GO" id="GO:0000166">
    <property type="term" value="F:nucleotide binding"/>
    <property type="evidence" value="ECO:0007669"/>
    <property type="project" value="UniProtKB-KW"/>
</dbReference>
<feature type="transmembrane region" description="Helical" evidence="9">
    <location>
        <begin position="248"/>
        <end position="267"/>
    </location>
</feature>
<keyword evidence="5 9" id="KW-1133">Transmembrane helix</keyword>
<dbReference type="Proteomes" id="UP000663920">
    <property type="component" value="Chromosome"/>
</dbReference>
<dbReference type="Pfam" id="PF18967">
    <property type="entry name" value="PycTM"/>
    <property type="match status" value="1"/>
</dbReference>
<dbReference type="GO" id="GO:0005886">
    <property type="term" value="C:plasma membrane"/>
    <property type="evidence" value="ECO:0007669"/>
    <property type="project" value="UniProtKB-SubCell"/>
</dbReference>
<feature type="transmembrane region" description="Helical" evidence="9">
    <location>
        <begin position="279"/>
        <end position="299"/>
    </location>
</feature>
<feature type="domain" description="HD/PDEase" evidence="10">
    <location>
        <begin position="24"/>
        <end position="138"/>
    </location>
</feature>
<dbReference type="RefSeq" id="WP_208080050.1">
    <property type="nucleotide sequence ID" value="NZ_CP071869.1"/>
</dbReference>
<evidence type="ECO:0000256" key="3">
    <source>
        <dbReference type="ARBA" id="ARBA00022692"/>
    </source>
</evidence>
<evidence type="ECO:0000256" key="5">
    <source>
        <dbReference type="ARBA" id="ARBA00022989"/>
    </source>
</evidence>
<evidence type="ECO:0000256" key="9">
    <source>
        <dbReference type="SAM" id="Phobius"/>
    </source>
</evidence>
<reference evidence="11 12" key="1">
    <citation type="submission" date="2021-03" db="EMBL/GenBank/DDBJ databases">
        <title>Complete genome of Polaribacter_sp.SM13.</title>
        <authorList>
            <person name="Jeong S.W."/>
            <person name="Bae J.W."/>
        </authorList>
    </citation>
    <scope>NUCLEOTIDE SEQUENCE [LARGE SCALE GENOMIC DNA]</scope>
    <source>
        <strain evidence="11 12">SM13</strain>
    </source>
</reference>
<dbReference type="InterPro" id="IPR006674">
    <property type="entry name" value="HD_domain"/>
</dbReference>
<gene>
    <name evidence="11" type="ORF">J3359_07320</name>
</gene>
<sequence>MTELIAAIEKFVYGLLSEELHANYVYHNLAHTQRVVEKTKELAENLEIVKVDADNLEIAAWFHDVGYTKGSEDHEENSVIIAKKFLKTKNFSENRITAICDLILATKMNYLPQNKLEAIIKDADSSHLASKNFFNYTSLLRREWELILEKKYTNSEWIDLNLSFLTHKHRYYSDFALKNWSKDKEKNLAKLLKNQKKLRKENKKFKQKKVALDLKKNKSIVPERGVETMFRVALRNHITLSDIADTKANILLSVNAIIVSLALSNLLPKLDNPSNSHLLIPTIIFVAFTVVSIILSIIATRPNVTEGKFTKEDVSNRKVNLLFFGNFHQMKLEDFEWGISEMMTDRDYLYGSLTKDLYFLGLVLNRKYKILRLTYTVFMIGIIVSVIAFGISFKFKGA</sequence>
<dbReference type="Pfam" id="PF01966">
    <property type="entry name" value="HD"/>
    <property type="match status" value="1"/>
</dbReference>
<evidence type="ECO:0000313" key="12">
    <source>
        <dbReference type="Proteomes" id="UP000663920"/>
    </source>
</evidence>
<dbReference type="Gene3D" id="1.10.3210.10">
    <property type="entry name" value="Hypothetical protein af1432"/>
    <property type="match status" value="1"/>
</dbReference>
<dbReference type="SMART" id="SM00471">
    <property type="entry name" value="HDc"/>
    <property type="match status" value="1"/>
</dbReference>
<dbReference type="GO" id="GO:0051607">
    <property type="term" value="P:defense response to virus"/>
    <property type="evidence" value="ECO:0007669"/>
    <property type="project" value="UniProtKB-KW"/>
</dbReference>
<dbReference type="InterPro" id="IPR003607">
    <property type="entry name" value="HD/PDEase_dom"/>
</dbReference>
<dbReference type="KEGG" id="pcea:J3359_07320"/>
<evidence type="ECO:0000259" key="10">
    <source>
        <dbReference type="SMART" id="SM00471"/>
    </source>
</evidence>
<name>A0A975CQ46_9FLAO</name>
<dbReference type="EMBL" id="CP071869">
    <property type="protein sequence ID" value="QTE24066.1"/>
    <property type="molecule type" value="Genomic_DNA"/>
</dbReference>
<organism evidence="11 12">
    <name type="scientific">Polaribacter cellanae</name>
    <dbReference type="NCBI Taxonomy" id="2818493"/>
    <lineage>
        <taxon>Bacteria</taxon>
        <taxon>Pseudomonadati</taxon>
        <taxon>Bacteroidota</taxon>
        <taxon>Flavobacteriia</taxon>
        <taxon>Flavobacteriales</taxon>
        <taxon>Flavobacteriaceae</taxon>
    </lineage>
</organism>
<keyword evidence="4" id="KW-0547">Nucleotide-binding</keyword>
<dbReference type="SUPFAM" id="SSF109604">
    <property type="entry name" value="HD-domain/PDEase-like"/>
    <property type="match status" value="1"/>
</dbReference>
<dbReference type="PANTHER" id="PTHR21174:SF0">
    <property type="entry name" value="HD PHOSPHOHYDROLASE FAMILY PROTEIN-RELATED"/>
    <property type="match status" value="1"/>
</dbReference>
<keyword evidence="8" id="KW-0175">Coiled coil</keyword>
<dbReference type="AlphaFoldDB" id="A0A975CQ46"/>
<evidence type="ECO:0000256" key="7">
    <source>
        <dbReference type="ARBA" id="ARBA00023136"/>
    </source>
</evidence>
<keyword evidence="2" id="KW-1003">Cell membrane</keyword>
<evidence type="ECO:0000256" key="4">
    <source>
        <dbReference type="ARBA" id="ARBA00022741"/>
    </source>
</evidence>
<proteinExistence type="predicted"/>
<dbReference type="InterPro" id="IPR009218">
    <property type="entry name" value="HD_phosphohydro"/>
</dbReference>
<evidence type="ECO:0000256" key="2">
    <source>
        <dbReference type="ARBA" id="ARBA00022475"/>
    </source>
</evidence>
<keyword evidence="12" id="KW-1185">Reference proteome</keyword>
<dbReference type="PANTHER" id="PTHR21174">
    <property type="match status" value="1"/>
</dbReference>
<feature type="transmembrane region" description="Helical" evidence="9">
    <location>
        <begin position="373"/>
        <end position="393"/>
    </location>
</feature>
<protein>
    <submittedName>
        <fullName evidence="11">HD domain-containing protein</fullName>
    </submittedName>
</protein>
<keyword evidence="7 9" id="KW-0472">Membrane</keyword>
<accession>A0A975CQ46</accession>
<evidence type="ECO:0000256" key="8">
    <source>
        <dbReference type="SAM" id="Coils"/>
    </source>
</evidence>
<evidence type="ECO:0000256" key="6">
    <source>
        <dbReference type="ARBA" id="ARBA00023118"/>
    </source>
</evidence>
<feature type="coiled-coil region" evidence="8">
    <location>
        <begin position="181"/>
        <end position="208"/>
    </location>
</feature>
<evidence type="ECO:0000256" key="1">
    <source>
        <dbReference type="ARBA" id="ARBA00004236"/>
    </source>
</evidence>